<dbReference type="RefSeq" id="WP_209350048.1">
    <property type="nucleotide sequence ID" value="NZ_JAGIYZ010000001.1"/>
</dbReference>
<reference evidence="1 2" key="1">
    <citation type="submission" date="2021-03" db="EMBL/GenBank/DDBJ databases">
        <authorList>
            <person name="So Y."/>
        </authorList>
    </citation>
    <scope>NUCLEOTIDE SEQUENCE [LARGE SCALE GENOMIC DNA]</scope>
    <source>
        <strain evidence="1 2">PWR1</strain>
    </source>
</reference>
<name>A0ABS4AMW1_9PROT</name>
<evidence type="ECO:0000313" key="2">
    <source>
        <dbReference type="Proteomes" id="UP000680815"/>
    </source>
</evidence>
<gene>
    <name evidence="1" type="ORF">J5Y09_02100</name>
</gene>
<protein>
    <submittedName>
        <fullName evidence="1">N-formylglutamate amidohydrolase</fullName>
    </submittedName>
</protein>
<dbReference type="Gene3D" id="3.40.630.40">
    <property type="entry name" value="Zn-dependent exopeptidases"/>
    <property type="match status" value="1"/>
</dbReference>
<dbReference type="EMBL" id="JAGIYZ010000001">
    <property type="protein sequence ID" value="MBP0462692.1"/>
    <property type="molecule type" value="Genomic_DNA"/>
</dbReference>
<comment type="caution">
    <text evidence="1">The sequence shown here is derived from an EMBL/GenBank/DDBJ whole genome shotgun (WGS) entry which is preliminary data.</text>
</comment>
<organism evidence="1 2">
    <name type="scientific">Roseomonas nitratireducens</name>
    <dbReference type="NCBI Taxonomy" id="2820810"/>
    <lineage>
        <taxon>Bacteria</taxon>
        <taxon>Pseudomonadati</taxon>
        <taxon>Pseudomonadota</taxon>
        <taxon>Alphaproteobacteria</taxon>
        <taxon>Acetobacterales</taxon>
        <taxon>Roseomonadaceae</taxon>
        <taxon>Roseomonas</taxon>
    </lineage>
</organism>
<evidence type="ECO:0000313" key="1">
    <source>
        <dbReference type="EMBL" id="MBP0462692.1"/>
    </source>
</evidence>
<dbReference type="SUPFAM" id="SSF53187">
    <property type="entry name" value="Zn-dependent exopeptidases"/>
    <property type="match status" value="1"/>
</dbReference>
<dbReference type="InterPro" id="IPR007709">
    <property type="entry name" value="N-FG_amidohydro"/>
</dbReference>
<proteinExistence type="predicted"/>
<accession>A0ABS4AMW1</accession>
<sequence>MTALLLHIPHASRSIPDEERHRYLPDDRRLAEELLRMTDAWTEELVAGIAIPATRIVFPVSRLVVDPERFHDDRDEPMAGKGMGAMYTRLSTGEPLRHADPEHRAALMDRWYWPHHARLTEAVDAALAAYGRCLIIDVHSFSSVPLPHEPDQDPARPEICIGTDLFHSPFEDNRDVVDIVTAQDFATVALNRPFSGSIVPAKHWNTTRAVRSVMIEVRRDLYMDQRSGQRRHDFDSVASRVARLVERLHEAWARAPA</sequence>
<keyword evidence="2" id="KW-1185">Reference proteome</keyword>
<dbReference type="Pfam" id="PF05013">
    <property type="entry name" value="FGase"/>
    <property type="match status" value="1"/>
</dbReference>
<dbReference type="Proteomes" id="UP000680815">
    <property type="component" value="Unassembled WGS sequence"/>
</dbReference>